<keyword evidence="1" id="KW-0812">Transmembrane</keyword>
<keyword evidence="3" id="KW-1185">Reference proteome</keyword>
<keyword evidence="1" id="KW-1133">Transmembrane helix</keyword>
<dbReference type="EMBL" id="JAUSQW010000001">
    <property type="protein sequence ID" value="MDP9800797.1"/>
    <property type="molecule type" value="Genomic_DNA"/>
</dbReference>
<proteinExistence type="predicted"/>
<name>A0ABT9NAP7_9ACTO</name>
<organism evidence="2 3">
    <name type="scientific">Arcanobacterium wilhelmae</name>
    <dbReference type="NCBI Taxonomy" id="1803177"/>
    <lineage>
        <taxon>Bacteria</taxon>
        <taxon>Bacillati</taxon>
        <taxon>Actinomycetota</taxon>
        <taxon>Actinomycetes</taxon>
        <taxon>Actinomycetales</taxon>
        <taxon>Actinomycetaceae</taxon>
        <taxon>Arcanobacterium</taxon>
    </lineage>
</organism>
<keyword evidence="1" id="KW-0472">Membrane</keyword>
<comment type="caution">
    <text evidence="2">The sequence shown here is derived from an EMBL/GenBank/DDBJ whole genome shotgun (WGS) entry which is preliminary data.</text>
</comment>
<evidence type="ECO:0000313" key="3">
    <source>
        <dbReference type="Proteomes" id="UP001235966"/>
    </source>
</evidence>
<evidence type="ECO:0000313" key="2">
    <source>
        <dbReference type="EMBL" id="MDP9800797.1"/>
    </source>
</evidence>
<reference evidence="2 3" key="1">
    <citation type="submission" date="2023-07" db="EMBL/GenBank/DDBJ databases">
        <title>Sequencing the genomes of 1000 actinobacteria strains.</title>
        <authorList>
            <person name="Klenk H.-P."/>
        </authorList>
    </citation>
    <scope>NUCLEOTIDE SEQUENCE [LARGE SCALE GENOMIC DNA]</scope>
    <source>
        <strain evidence="2 3">DSM 102162</strain>
    </source>
</reference>
<feature type="transmembrane region" description="Helical" evidence="1">
    <location>
        <begin position="26"/>
        <end position="46"/>
    </location>
</feature>
<protein>
    <submittedName>
        <fullName evidence="2">Uncharacterized protein</fullName>
    </submittedName>
</protein>
<accession>A0ABT9NAP7</accession>
<gene>
    <name evidence="2" type="ORF">J2S49_000873</name>
</gene>
<dbReference type="Proteomes" id="UP001235966">
    <property type="component" value="Unassembled WGS sequence"/>
</dbReference>
<sequence>MAEECKAKSRSKLVECGEMGNAMKKYYVSLFVIVAILAALSIWLFVSSKQQLSINKESVTHAQSDFGGEVATEDYVVSLEGESFRLQGPTYFKDVAEGVHDVVGRLEKEISRAQELTDLGELSVDNVSAYISRVTPLVTADVVGGHQITAEESAGFAKLLDALTLIEGTEKADVFRSAIRDLASRGTSAVTQDDLDRFSSAAPSVAENFVFIESLRQKMADKK</sequence>
<evidence type="ECO:0000256" key="1">
    <source>
        <dbReference type="SAM" id="Phobius"/>
    </source>
</evidence>